<dbReference type="Pfam" id="PF02553">
    <property type="entry name" value="CbiN"/>
    <property type="match status" value="1"/>
</dbReference>
<dbReference type="NCBIfam" id="TIGR01165">
    <property type="entry name" value="cbiN"/>
    <property type="match status" value="1"/>
</dbReference>
<feature type="transmembrane region" description="Helical" evidence="10">
    <location>
        <begin position="7"/>
        <end position="25"/>
    </location>
</feature>
<comment type="subcellular location">
    <subcellularLocation>
        <location evidence="10">Cell membrane</location>
        <topology evidence="10">Multi-pass membrane protein</topology>
    </subcellularLocation>
</comment>
<keyword evidence="1 10" id="KW-0171">Cobalt transport</keyword>
<comment type="caution">
    <text evidence="11">The sequence shown here is derived from an EMBL/GenBank/DDBJ whole genome shotgun (WGS) entry which is preliminary data.</text>
</comment>
<dbReference type="EMBL" id="JAUSWN010000009">
    <property type="protein sequence ID" value="MDQ0479525.1"/>
    <property type="molecule type" value="Genomic_DNA"/>
</dbReference>
<gene>
    <name evidence="10" type="primary">cbiN</name>
    <name evidence="11" type="ORF">QOZ93_001266</name>
</gene>
<dbReference type="Proteomes" id="UP001224418">
    <property type="component" value="Unassembled WGS sequence"/>
</dbReference>
<dbReference type="PANTHER" id="PTHR38662">
    <property type="entry name" value="COBALT TRANSPORT PROTEIN CBIN"/>
    <property type="match status" value="1"/>
</dbReference>
<keyword evidence="8 10" id="KW-0472">Membrane</keyword>
<feature type="transmembrane region" description="Helical" evidence="10">
    <location>
        <begin position="67"/>
        <end position="86"/>
    </location>
</feature>
<keyword evidence="6 10" id="KW-1133">Transmembrane helix</keyword>
<comment type="function">
    <text evidence="10">Part of the energy-coupling factor (ECF) transporter complex CbiMNOQ involved in cobalt import.</text>
</comment>
<evidence type="ECO:0000256" key="10">
    <source>
        <dbReference type="HAMAP-Rule" id="MF_00330"/>
    </source>
</evidence>
<keyword evidence="5 10" id="KW-0812">Transmembrane</keyword>
<keyword evidence="7 10" id="KW-0406">Ion transport</keyword>
<keyword evidence="9 10" id="KW-0170">Cobalt</keyword>
<accession>A0ABU0JR06</accession>
<dbReference type="InterPro" id="IPR003705">
    <property type="entry name" value="CbiN"/>
</dbReference>
<comment type="subunit">
    <text evidence="10">Forms an energy-coupling factor (ECF) transporter complex composed of an ATP-binding protein (A component, CbiO), a transmembrane protein (T component, CbiQ) and 2 possible substrate-capture proteins (S components, CbiM and CbiN) of unknown stoichimetry.</text>
</comment>
<evidence type="ECO:0000313" key="12">
    <source>
        <dbReference type="Proteomes" id="UP001224418"/>
    </source>
</evidence>
<evidence type="ECO:0000256" key="4">
    <source>
        <dbReference type="ARBA" id="ARBA00022573"/>
    </source>
</evidence>
<evidence type="ECO:0000256" key="3">
    <source>
        <dbReference type="ARBA" id="ARBA00022475"/>
    </source>
</evidence>
<keyword evidence="12" id="KW-1185">Reference proteome</keyword>
<dbReference type="HAMAP" id="MF_00330">
    <property type="entry name" value="CbiN"/>
    <property type="match status" value="1"/>
</dbReference>
<keyword evidence="4 10" id="KW-0169">Cobalamin biosynthesis</keyword>
<keyword evidence="3 10" id="KW-1003">Cell membrane</keyword>
<dbReference type="PANTHER" id="PTHR38662:SF1">
    <property type="entry name" value="COBALT TRANSPORT PROTEIN CBIN"/>
    <property type="match status" value="1"/>
</dbReference>
<evidence type="ECO:0000256" key="6">
    <source>
        <dbReference type="ARBA" id="ARBA00022989"/>
    </source>
</evidence>
<sequence length="110" mass="12089">MKSSKKTNIILFLVAIVIIVAPLILKSGAEFAGADDQAEDAITKINKNYKPWAEHIWEPPSGEVESLLFAVQASIGTAVVAYYFGYMKGKRKSPVQEKMQGTNKNSIKES</sequence>
<evidence type="ECO:0000256" key="8">
    <source>
        <dbReference type="ARBA" id="ARBA00023136"/>
    </source>
</evidence>
<evidence type="ECO:0000256" key="9">
    <source>
        <dbReference type="ARBA" id="ARBA00023285"/>
    </source>
</evidence>
<proteinExistence type="inferred from homology"/>
<dbReference type="RefSeq" id="WP_307355548.1">
    <property type="nucleotide sequence ID" value="NZ_BAAACJ010000033.1"/>
</dbReference>
<comment type="similarity">
    <text evidence="10">Belongs to the CbiN family.</text>
</comment>
<evidence type="ECO:0000256" key="2">
    <source>
        <dbReference type="ARBA" id="ARBA00022448"/>
    </source>
</evidence>
<comment type="pathway">
    <text evidence="10">Cofactor biosynthesis; adenosylcobalamin biosynthesis.</text>
</comment>
<evidence type="ECO:0000256" key="1">
    <source>
        <dbReference type="ARBA" id="ARBA00022426"/>
    </source>
</evidence>
<evidence type="ECO:0000256" key="7">
    <source>
        <dbReference type="ARBA" id="ARBA00023065"/>
    </source>
</evidence>
<protein>
    <recommendedName>
        <fullName evidence="10">Cobalt transport protein CbiN</fullName>
    </recommendedName>
    <alternativeName>
        <fullName evidence="10">Energy-coupling factor transporter probable substrate-capture protein CbiN</fullName>
        <shortName evidence="10">ECF transporter S component CbiN</shortName>
    </alternativeName>
</protein>
<evidence type="ECO:0000256" key="5">
    <source>
        <dbReference type="ARBA" id="ARBA00022692"/>
    </source>
</evidence>
<name>A0ABU0JR06_HATLI</name>
<reference evidence="11 12" key="1">
    <citation type="submission" date="2023-07" db="EMBL/GenBank/DDBJ databases">
        <title>Genomic Encyclopedia of Type Strains, Phase IV (KMG-IV): sequencing the most valuable type-strain genomes for metagenomic binning, comparative biology and taxonomic classification.</title>
        <authorList>
            <person name="Goeker M."/>
        </authorList>
    </citation>
    <scope>NUCLEOTIDE SEQUENCE [LARGE SCALE GENOMIC DNA]</scope>
    <source>
        <strain evidence="11 12">DSM 1400</strain>
    </source>
</reference>
<keyword evidence="2 10" id="KW-0813">Transport</keyword>
<organism evidence="11 12">
    <name type="scientific">Hathewaya limosa</name>
    <name type="common">Clostridium limosum</name>
    <dbReference type="NCBI Taxonomy" id="1536"/>
    <lineage>
        <taxon>Bacteria</taxon>
        <taxon>Bacillati</taxon>
        <taxon>Bacillota</taxon>
        <taxon>Clostridia</taxon>
        <taxon>Eubacteriales</taxon>
        <taxon>Clostridiaceae</taxon>
        <taxon>Hathewaya</taxon>
    </lineage>
</organism>
<dbReference type="NCBIfam" id="NF002780">
    <property type="entry name" value="PRK02898.1"/>
    <property type="match status" value="1"/>
</dbReference>
<evidence type="ECO:0000313" key="11">
    <source>
        <dbReference type="EMBL" id="MDQ0479525.1"/>
    </source>
</evidence>